<dbReference type="NCBIfam" id="TIGR02318">
    <property type="entry name" value="phosphono_phnM"/>
    <property type="match status" value="1"/>
</dbReference>
<keyword evidence="3" id="KW-1185">Reference proteome</keyword>
<dbReference type="InterPro" id="IPR013108">
    <property type="entry name" value="Amidohydro_3"/>
</dbReference>
<dbReference type="Gene3D" id="3.20.20.140">
    <property type="entry name" value="Metal-dependent hydrolases"/>
    <property type="match status" value="2"/>
</dbReference>
<dbReference type="PANTHER" id="PTHR43135:SF3">
    <property type="entry name" value="ALPHA-D-RIBOSE 1-METHYLPHOSPHONATE 5-TRIPHOSPHATE DIPHOSPHATASE"/>
    <property type="match status" value="1"/>
</dbReference>
<name>A0A840Y5Q3_9PROT</name>
<evidence type="ECO:0000259" key="1">
    <source>
        <dbReference type="Pfam" id="PF07969"/>
    </source>
</evidence>
<dbReference type="EMBL" id="JACIJD010000008">
    <property type="protein sequence ID" value="MBB5694109.1"/>
    <property type="molecule type" value="Genomic_DNA"/>
</dbReference>
<dbReference type="InterPro" id="IPR032466">
    <property type="entry name" value="Metal_Hydrolase"/>
</dbReference>
<dbReference type="NCBIfam" id="NF011988">
    <property type="entry name" value="PRK15446.2-4"/>
    <property type="match status" value="1"/>
</dbReference>
<dbReference type="SUPFAM" id="SSF51556">
    <property type="entry name" value="Metallo-dependent hydrolases"/>
    <property type="match status" value="1"/>
</dbReference>
<dbReference type="InterPro" id="IPR051781">
    <property type="entry name" value="Metallo-dep_Hydrolase"/>
</dbReference>
<dbReference type="Pfam" id="PF07969">
    <property type="entry name" value="Amidohydro_3"/>
    <property type="match status" value="1"/>
</dbReference>
<reference evidence="2 3" key="1">
    <citation type="submission" date="2020-08" db="EMBL/GenBank/DDBJ databases">
        <title>Genomic Encyclopedia of Type Strains, Phase IV (KMG-IV): sequencing the most valuable type-strain genomes for metagenomic binning, comparative biology and taxonomic classification.</title>
        <authorList>
            <person name="Goeker M."/>
        </authorList>
    </citation>
    <scope>NUCLEOTIDE SEQUENCE [LARGE SCALE GENOMIC DNA]</scope>
    <source>
        <strain evidence="2 3">DSM 25622</strain>
    </source>
</reference>
<dbReference type="GO" id="GO:0019700">
    <property type="term" value="P:organic phosphonate catabolic process"/>
    <property type="evidence" value="ECO:0007669"/>
    <property type="project" value="InterPro"/>
</dbReference>
<comment type="caution">
    <text evidence="2">The sequence shown here is derived from an EMBL/GenBank/DDBJ whole genome shotgun (WGS) entry which is preliminary data.</text>
</comment>
<accession>A0A840Y5Q3</accession>
<proteinExistence type="predicted"/>
<dbReference type="EC" id="3.6.1.63" evidence="2"/>
<dbReference type="Gene3D" id="2.30.40.10">
    <property type="entry name" value="Urease, subunit C, domain 1"/>
    <property type="match status" value="1"/>
</dbReference>
<sequence length="390" mass="40980">MWIADLRLVLPDRVIPGGAVRIEGGRIAELAESAPRGPALDGGGHLLIPGLVDLHGDMIEKEVEPRPGAAFPVDVAIAELDTRLAASGVTTAYAGLSFAEGKAGAHLRTEDRARGVIEAVARLRDGLRVDLRVHARFEVTVARAEPVLRDLLARGLVHLVSLTDHTPGQGQYRDIEQYVRYQTRAHGEDAAAAEARARQRMAAPPAWEVARGVTALARAQSIPIASHDDDTPEKVRLMQGLGATISEFPVTLEAAAEARRLGMATMMGAPNALRGASMTGNATALSVMQAGLLDALAADYHQGAMLPAVLGWVREDLLPLHEAVALVTCNPARAAGLADRGAVAPGARADLVLLDDSGAAPRLRAVWRAGRMIHSDGWSGRAAAAVAEAA</sequence>
<dbReference type="Proteomes" id="UP000580654">
    <property type="component" value="Unassembled WGS sequence"/>
</dbReference>
<dbReference type="GO" id="GO:0016810">
    <property type="term" value="F:hydrolase activity, acting on carbon-nitrogen (but not peptide) bonds"/>
    <property type="evidence" value="ECO:0007669"/>
    <property type="project" value="InterPro"/>
</dbReference>
<keyword evidence="2" id="KW-0378">Hydrolase</keyword>
<evidence type="ECO:0000313" key="2">
    <source>
        <dbReference type="EMBL" id="MBB5694109.1"/>
    </source>
</evidence>
<dbReference type="NCBIfam" id="NF011987">
    <property type="entry name" value="PRK15446.2-3"/>
    <property type="match status" value="1"/>
</dbReference>
<dbReference type="InterPro" id="IPR011059">
    <property type="entry name" value="Metal-dep_hydrolase_composite"/>
</dbReference>
<protein>
    <submittedName>
        <fullName evidence="2">Alpha-D-ribose 1-methylphosphonate 5-triphosphate diphosphatase</fullName>
        <ecNumber evidence="2">3.6.1.63</ecNumber>
    </submittedName>
</protein>
<evidence type="ECO:0000313" key="3">
    <source>
        <dbReference type="Proteomes" id="UP000580654"/>
    </source>
</evidence>
<gene>
    <name evidence="2" type="ORF">FHS87_002149</name>
</gene>
<dbReference type="NCBIfam" id="NF011990">
    <property type="entry name" value="PRK15446.2-6"/>
    <property type="match status" value="1"/>
</dbReference>
<dbReference type="RefSeq" id="WP_184517545.1">
    <property type="nucleotide sequence ID" value="NZ_JACIJD010000008.1"/>
</dbReference>
<organism evidence="2 3">
    <name type="scientific">Muricoccus pecuniae</name>
    <dbReference type="NCBI Taxonomy" id="693023"/>
    <lineage>
        <taxon>Bacteria</taxon>
        <taxon>Pseudomonadati</taxon>
        <taxon>Pseudomonadota</taxon>
        <taxon>Alphaproteobacteria</taxon>
        <taxon>Acetobacterales</taxon>
        <taxon>Roseomonadaceae</taxon>
        <taxon>Muricoccus</taxon>
    </lineage>
</organism>
<dbReference type="NCBIfam" id="NF011984">
    <property type="entry name" value="PRK15446.1-5"/>
    <property type="match status" value="1"/>
</dbReference>
<dbReference type="SUPFAM" id="SSF51338">
    <property type="entry name" value="Composite domain of metallo-dependent hydrolases"/>
    <property type="match status" value="1"/>
</dbReference>
<dbReference type="PANTHER" id="PTHR43135">
    <property type="entry name" value="ALPHA-D-RIBOSE 1-METHYLPHOSPHONATE 5-TRIPHOSPHATE DIPHOSPHATASE"/>
    <property type="match status" value="1"/>
</dbReference>
<dbReference type="InterPro" id="IPR012696">
    <property type="entry name" value="PhnM"/>
</dbReference>
<feature type="domain" description="Amidohydrolase 3" evidence="1">
    <location>
        <begin position="180"/>
        <end position="373"/>
    </location>
</feature>
<dbReference type="AlphaFoldDB" id="A0A840Y5Q3"/>
<dbReference type="PIRSF" id="PIRSF038971">
    <property type="entry name" value="PhnM"/>
    <property type="match status" value="1"/>
</dbReference>